<proteinExistence type="predicted"/>
<comment type="caution">
    <text evidence="2">The sequence shown here is derived from an EMBL/GenBank/DDBJ whole genome shotgun (WGS) entry which is preliminary data.</text>
</comment>
<evidence type="ECO:0000313" key="2">
    <source>
        <dbReference type="EMBL" id="CAK0788451.1"/>
    </source>
</evidence>
<feature type="non-terminal residue" evidence="2">
    <location>
        <position position="1"/>
    </location>
</feature>
<feature type="non-terminal residue" evidence="2">
    <location>
        <position position="254"/>
    </location>
</feature>
<reference evidence="2" key="1">
    <citation type="submission" date="2023-10" db="EMBL/GenBank/DDBJ databases">
        <authorList>
            <person name="Chen Y."/>
            <person name="Shah S."/>
            <person name="Dougan E. K."/>
            <person name="Thang M."/>
            <person name="Chan C."/>
        </authorList>
    </citation>
    <scope>NUCLEOTIDE SEQUENCE [LARGE SCALE GENOMIC DNA]</scope>
</reference>
<name>A0ABN9PAR8_9DINO</name>
<evidence type="ECO:0000313" key="3">
    <source>
        <dbReference type="Proteomes" id="UP001189429"/>
    </source>
</evidence>
<feature type="compositionally biased region" description="Low complexity" evidence="1">
    <location>
        <begin position="16"/>
        <end position="26"/>
    </location>
</feature>
<feature type="region of interest" description="Disordered" evidence="1">
    <location>
        <begin position="1"/>
        <end position="29"/>
    </location>
</feature>
<accession>A0ABN9PAR8</accession>
<evidence type="ECO:0000256" key="1">
    <source>
        <dbReference type="SAM" id="MobiDB-lite"/>
    </source>
</evidence>
<gene>
    <name evidence="2" type="ORF">PCOR1329_LOCUS336</name>
</gene>
<dbReference type="Proteomes" id="UP001189429">
    <property type="component" value="Unassembled WGS sequence"/>
</dbReference>
<organism evidence="2 3">
    <name type="scientific">Prorocentrum cordatum</name>
    <dbReference type="NCBI Taxonomy" id="2364126"/>
    <lineage>
        <taxon>Eukaryota</taxon>
        <taxon>Sar</taxon>
        <taxon>Alveolata</taxon>
        <taxon>Dinophyceae</taxon>
        <taxon>Prorocentrales</taxon>
        <taxon>Prorocentraceae</taxon>
        <taxon>Prorocentrum</taxon>
    </lineage>
</organism>
<protein>
    <submittedName>
        <fullName evidence="2">Uncharacterized protein</fullName>
    </submittedName>
</protein>
<dbReference type="EMBL" id="CAUYUJ010000056">
    <property type="protein sequence ID" value="CAK0788451.1"/>
    <property type="molecule type" value="Genomic_DNA"/>
</dbReference>
<sequence length="254" mass="27113">AGSLRGGERAGGGACGAASPEAPGAARVPPEALAPELVRQESGQRAADGCDAALGDGFAVFRDEHASWATSTSNARLVKNFGQESEAAERRALAAFDAVAAPGDCSRQRGTLAEGMRKVIWEVYRFQRAIAEKEEAVALEERLLAGMRRRGGRLRVQEKVDMLRKAVAAYKAKAQELTPPWAAEQAASEDAAAEGRLGVLQFRVEESAGGQYLARVWQLRQEKSVLNERAHGASLSVDPALRVLVRPEGLGNIQ</sequence>
<keyword evidence="3" id="KW-1185">Reference proteome</keyword>